<accession>A0ABT7USZ7</accession>
<evidence type="ECO:0000313" key="5">
    <source>
        <dbReference type="EMBL" id="MDM8201365.1"/>
    </source>
</evidence>
<keyword evidence="6" id="KW-1185">Reference proteome</keyword>
<dbReference type="PROSITE" id="PS51257">
    <property type="entry name" value="PROKAR_LIPOPROTEIN"/>
    <property type="match status" value="1"/>
</dbReference>
<dbReference type="PANTHER" id="PTHR30632">
    <property type="entry name" value="MOLYBDATE-BINDING PERIPLASMIC PROTEIN"/>
    <property type="match status" value="1"/>
</dbReference>
<dbReference type="Gene3D" id="3.40.190.10">
    <property type="entry name" value="Periplasmic binding protein-like II"/>
    <property type="match status" value="2"/>
</dbReference>
<keyword evidence="3 4" id="KW-0732">Signal</keyword>
<gene>
    <name evidence="5" type="ORF">QUW08_08695</name>
</gene>
<dbReference type="RefSeq" id="WP_289599906.1">
    <property type="nucleotide sequence ID" value="NZ_JAUDCL010000013.1"/>
</dbReference>
<evidence type="ECO:0000256" key="3">
    <source>
        <dbReference type="ARBA" id="ARBA00022729"/>
    </source>
</evidence>
<reference evidence="5 6" key="1">
    <citation type="submission" date="2023-06" db="EMBL/GenBank/DDBJ databases">
        <title>Identification and characterization of horizontal gene transfer across gut microbiota members of farm animals based on homology search.</title>
        <authorList>
            <person name="Schwarzerova J."/>
            <person name="Nykrynova M."/>
            <person name="Jureckova K."/>
            <person name="Cejkova D."/>
            <person name="Rychlik I."/>
        </authorList>
    </citation>
    <scope>NUCLEOTIDE SEQUENCE [LARGE SCALE GENOMIC DNA]</scope>
    <source>
        <strain evidence="5 6">ET340</strain>
    </source>
</reference>
<comment type="caution">
    <text evidence="5">The sequence shown here is derived from an EMBL/GenBank/DDBJ whole genome shotgun (WGS) entry which is preliminary data.</text>
</comment>
<dbReference type="SUPFAM" id="SSF53850">
    <property type="entry name" value="Periplasmic binding protein-like II"/>
    <property type="match status" value="1"/>
</dbReference>
<feature type="signal peptide" evidence="4">
    <location>
        <begin position="1"/>
        <end position="26"/>
    </location>
</feature>
<comment type="similarity">
    <text evidence="1">Belongs to the bacterial solute-binding protein ModA family.</text>
</comment>
<protein>
    <submittedName>
        <fullName evidence="5">Substrate-binding domain-containing protein</fullName>
    </submittedName>
</protein>
<evidence type="ECO:0000256" key="2">
    <source>
        <dbReference type="ARBA" id="ARBA00022723"/>
    </source>
</evidence>
<name>A0ABT7USZ7_9FIRM</name>
<sequence length="287" mass="29442">MKTKKKFCMAALCMGLVLALTGCGSAASDSSSASAVSAADSTAASAASSQAASLQAASETAQELTGQTLMIYCGAGMQEPFEEIAAAFSEATGCEMNVTYANAAQIQTQITQSQEGAFFIAGSADEVKPVEEYVVSSTDLVKHIPVLAVAEGNPKGITGIADLAREDVTTVTGDAEATPIGKIAQKAFQDFGVADQVTLAATTTTAPQLATVIALGEADAAIIWKENCNTEGVEVCQTTDLDAYVKTVPAARLSFAADDPAADAFAEYLAGQEAAGIWAEYGYEQVQ</sequence>
<dbReference type="PANTHER" id="PTHR30632:SF0">
    <property type="entry name" value="SULFATE-BINDING PROTEIN"/>
    <property type="match status" value="1"/>
</dbReference>
<dbReference type="Pfam" id="PF13531">
    <property type="entry name" value="SBP_bac_11"/>
    <property type="match status" value="1"/>
</dbReference>
<organism evidence="5 6">
    <name type="scientific">Allofournierella massiliensis</name>
    <dbReference type="NCBI Taxonomy" id="1650663"/>
    <lineage>
        <taxon>Bacteria</taxon>
        <taxon>Bacillati</taxon>
        <taxon>Bacillota</taxon>
        <taxon>Clostridia</taxon>
        <taxon>Eubacteriales</taxon>
        <taxon>Oscillospiraceae</taxon>
        <taxon>Allofournierella</taxon>
    </lineage>
</organism>
<dbReference type="InterPro" id="IPR005950">
    <property type="entry name" value="ModA"/>
</dbReference>
<feature type="chain" id="PRO_5045251443" evidence="4">
    <location>
        <begin position="27"/>
        <end position="287"/>
    </location>
</feature>
<evidence type="ECO:0000313" key="6">
    <source>
        <dbReference type="Proteomes" id="UP001529380"/>
    </source>
</evidence>
<dbReference type="PIRSF" id="PIRSF004846">
    <property type="entry name" value="ModA"/>
    <property type="match status" value="1"/>
</dbReference>
<keyword evidence="2" id="KW-0479">Metal-binding</keyword>
<evidence type="ECO:0000256" key="1">
    <source>
        <dbReference type="ARBA" id="ARBA00009175"/>
    </source>
</evidence>
<evidence type="ECO:0000256" key="4">
    <source>
        <dbReference type="SAM" id="SignalP"/>
    </source>
</evidence>
<dbReference type="InterPro" id="IPR050682">
    <property type="entry name" value="ModA/WtpA"/>
</dbReference>
<dbReference type="EMBL" id="JAUDCL010000013">
    <property type="protein sequence ID" value="MDM8201365.1"/>
    <property type="molecule type" value="Genomic_DNA"/>
</dbReference>
<proteinExistence type="inferred from homology"/>
<reference evidence="6" key="2">
    <citation type="submission" date="2023-06" db="EMBL/GenBank/DDBJ databases">
        <title>Identification and characterization of horizontal gene transfer across gut microbiota members of farm animals based on homology search.</title>
        <authorList>
            <person name="Zeman M."/>
            <person name="Kubasova T."/>
            <person name="Jahodarova E."/>
            <person name="Nykrynova M."/>
            <person name="Rychlik I."/>
        </authorList>
    </citation>
    <scope>NUCLEOTIDE SEQUENCE [LARGE SCALE GENOMIC DNA]</scope>
    <source>
        <strain evidence="6">ET340</strain>
    </source>
</reference>
<dbReference type="Proteomes" id="UP001529380">
    <property type="component" value="Unassembled WGS sequence"/>
</dbReference>
<reference evidence="5 6" key="3">
    <citation type="submission" date="2023-06" db="EMBL/GenBank/DDBJ databases">
        <authorList>
            <person name="Zeman M."/>
            <person name="Kubasova T."/>
            <person name="Jahodarova E."/>
            <person name="Nykrynova M."/>
            <person name="Rychlik I."/>
        </authorList>
    </citation>
    <scope>NUCLEOTIDE SEQUENCE [LARGE SCALE GENOMIC DNA]</scope>
    <source>
        <strain evidence="5 6">ET340</strain>
    </source>
</reference>